<keyword evidence="1" id="KW-0175">Coiled coil</keyword>
<evidence type="ECO:0000313" key="4">
    <source>
        <dbReference type="Proteomes" id="UP000428333"/>
    </source>
</evidence>
<evidence type="ECO:0000256" key="2">
    <source>
        <dbReference type="SAM" id="MobiDB-lite"/>
    </source>
</evidence>
<comment type="caution">
    <text evidence="3">The sequence shown here is derived from an EMBL/GenBank/DDBJ whole genome shotgun (WGS) entry which is preliminary data.</text>
</comment>
<feature type="region of interest" description="Disordered" evidence="2">
    <location>
        <begin position="316"/>
        <end position="347"/>
    </location>
</feature>
<dbReference type="Proteomes" id="UP000428333">
    <property type="component" value="Linkage Group LG12"/>
</dbReference>
<feature type="non-terminal residue" evidence="3">
    <location>
        <position position="1"/>
    </location>
</feature>
<evidence type="ECO:0000256" key="1">
    <source>
        <dbReference type="SAM" id="Coils"/>
    </source>
</evidence>
<gene>
    <name evidence="3" type="ORF">C3L33_19706</name>
</gene>
<feature type="coiled-coil region" evidence="1">
    <location>
        <begin position="245"/>
        <end position="286"/>
    </location>
</feature>
<accession>A0A6A4KKL0</accession>
<dbReference type="AlphaFoldDB" id="A0A6A4KKL0"/>
<keyword evidence="4" id="KW-1185">Reference proteome</keyword>
<dbReference type="OrthoDB" id="1606163at2759"/>
<sequence length="388" mass="43566">MGRKKIRSTIEEIPKRRLNLGSGRYEMNLPKEDIKKKAAVYALKNRLAYGKKRAADYAMQSRFNKIKESNGDGQKYSHDSDIMNQSCGSWLSSSATSSGDELSSPVIVRCVKSGDVEIVKEIDSVVYLKEHSGEEVRLDPAILFADVSEADRSRLLKVFAQRPDTFMRMGSLGSFFVRFALESFSRMWGMLESTTIGDLSEEELDDLLKSFGDMQRCLIKTDWLEARLKRMGRLKKAKLEGIDKLKTINTEREKARAEIEELEVLLSKAEEKKHKLDEAAQALGAKSEEDISLEWSVVESLFAGRKICGKHAGGVQNRVKKRNRGEGGEEGWPEGQQKDKQKGRRRSEGISFAGREHYVEGASSSENFSELVLMAGGKPVAVLLHYSV</sequence>
<dbReference type="EMBL" id="QEFC01003428">
    <property type="protein sequence ID" value="KAE9448396.1"/>
    <property type="molecule type" value="Genomic_DNA"/>
</dbReference>
<evidence type="ECO:0000313" key="3">
    <source>
        <dbReference type="EMBL" id="KAE9448396.1"/>
    </source>
</evidence>
<name>A0A6A4KKL0_9ERIC</name>
<protein>
    <submittedName>
        <fullName evidence="3">Uncharacterized protein</fullName>
    </submittedName>
</protein>
<reference evidence="3 4" key="1">
    <citation type="journal article" date="2019" name="Genome Biol. Evol.">
        <title>The Rhododendron genome and chromosomal organization provide insight into shared whole-genome duplications across the heath family (Ericaceae).</title>
        <authorList>
            <person name="Soza V.L."/>
            <person name="Lindsley D."/>
            <person name="Waalkes A."/>
            <person name="Ramage E."/>
            <person name="Patwardhan R.P."/>
            <person name="Burton J.N."/>
            <person name="Adey A."/>
            <person name="Kumar A."/>
            <person name="Qiu R."/>
            <person name="Shendure J."/>
            <person name="Hall B."/>
        </authorList>
    </citation>
    <scope>NUCLEOTIDE SEQUENCE [LARGE SCALE GENOMIC DNA]</scope>
    <source>
        <strain evidence="3">RSF 1966-606</strain>
    </source>
</reference>
<proteinExistence type="predicted"/>
<organism evidence="3 4">
    <name type="scientific">Rhododendron williamsianum</name>
    <dbReference type="NCBI Taxonomy" id="262921"/>
    <lineage>
        <taxon>Eukaryota</taxon>
        <taxon>Viridiplantae</taxon>
        <taxon>Streptophyta</taxon>
        <taxon>Embryophyta</taxon>
        <taxon>Tracheophyta</taxon>
        <taxon>Spermatophyta</taxon>
        <taxon>Magnoliopsida</taxon>
        <taxon>eudicotyledons</taxon>
        <taxon>Gunneridae</taxon>
        <taxon>Pentapetalae</taxon>
        <taxon>asterids</taxon>
        <taxon>Ericales</taxon>
        <taxon>Ericaceae</taxon>
        <taxon>Ericoideae</taxon>
        <taxon>Rhodoreae</taxon>
        <taxon>Rhododendron</taxon>
    </lineage>
</organism>